<dbReference type="Proteomes" id="UP000005297">
    <property type="component" value="Unassembled WGS sequence"/>
</dbReference>
<feature type="domain" description="PAC" evidence="16">
    <location>
        <begin position="476"/>
        <end position="532"/>
    </location>
</feature>
<organism evidence="17 18">
    <name type="scientific">Mariprofundus ferrooxydans PV-1</name>
    <dbReference type="NCBI Taxonomy" id="314345"/>
    <lineage>
        <taxon>Bacteria</taxon>
        <taxon>Pseudomonadati</taxon>
        <taxon>Pseudomonadota</taxon>
        <taxon>Candidatius Mariprofundia</taxon>
        <taxon>Mariprofundales</taxon>
        <taxon>Mariprofundaceae</taxon>
        <taxon>Mariprofundus</taxon>
    </lineage>
</organism>
<dbReference type="GO" id="GO:0006355">
    <property type="term" value="P:regulation of DNA-templated transcription"/>
    <property type="evidence" value="ECO:0007669"/>
    <property type="project" value="InterPro"/>
</dbReference>
<evidence type="ECO:0000313" key="17">
    <source>
        <dbReference type="EMBL" id="EAU55130.1"/>
    </source>
</evidence>
<gene>
    <name evidence="17" type="ORF">SPV1_10376</name>
</gene>
<dbReference type="Pfam" id="PF00989">
    <property type="entry name" value="PAS"/>
    <property type="match status" value="1"/>
</dbReference>
<dbReference type="InterPro" id="IPR013656">
    <property type="entry name" value="PAS_4"/>
</dbReference>
<dbReference type="CDD" id="cd00130">
    <property type="entry name" value="PAS"/>
    <property type="match status" value="5"/>
</dbReference>
<keyword evidence="4" id="KW-1003">Cell membrane</keyword>
<dbReference type="InterPro" id="IPR029016">
    <property type="entry name" value="GAF-like_dom_sf"/>
</dbReference>
<dbReference type="EC" id="2.7.13.3" evidence="3"/>
<keyword evidence="18" id="KW-1185">Reference proteome</keyword>
<keyword evidence="14" id="KW-0175">Coiled coil</keyword>
<keyword evidence="10" id="KW-0547">Nucleotide-binding</keyword>
<dbReference type="GO" id="GO:0000166">
    <property type="term" value="F:nucleotide binding"/>
    <property type="evidence" value="ECO:0007669"/>
    <property type="project" value="UniProtKB-KW"/>
</dbReference>
<evidence type="ECO:0000256" key="8">
    <source>
        <dbReference type="ARBA" id="ARBA00022692"/>
    </source>
</evidence>
<dbReference type="NCBIfam" id="TIGR00229">
    <property type="entry name" value="sensory_box"/>
    <property type="match status" value="5"/>
</dbReference>
<evidence type="ECO:0000256" key="10">
    <source>
        <dbReference type="ARBA" id="ARBA00022741"/>
    </source>
</evidence>
<dbReference type="PANTHER" id="PTHR43304:SF1">
    <property type="entry name" value="PAC DOMAIN-CONTAINING PROTEIN"/>
    <property type="match status" value="1"/>
</dbReference>
<comment type="caution">
    <text evidence="17">The sequence shown here is derived from an EMBL/GenBank/DDBJ whole genome shotgun (WGS) entry which is preliminary data.</text>
</comment>
<dbReference type="PROSITE" id="PS50112">
    <property type="entry name" value="PAS"/>
    <property type="match status" value="5"/>
</dbReference>
<feature type="domain" description="PAS" evidence="15">
    <location>
        <begin position="152"/>
        <end position="207"/>
    </location>
</feature>
<feature type="coiled-coil region" evidence="14">
    <location>
        <begin position="388"/>
        <end position="415"/>
    </location>
</feature>
<evidence type="ECO:0000259" key="16">
    <source>
        <dbReference type="PROSITE" id="PS50113"/>
    </source>
</evidence>
<feature type="domain" description="PAC" evidence="16">
    <location>
        <begin position="606"/>
        <end position="658"/>
    </location>
</feature>
<accession>Q0F1R1</accession>
<dbReference type="STRING" id="314344.AL013_07515"/>
<evidence type="ECO:0000256" key="12">
    <source>
        <dbReference type="ARBA" id="ARBA00022989"/>
    </source>
</evidence>
<keyword evidence="7" id="KW-0808">Transferase</keyword>
<feature type="domain" description="PAS" evidence="15">
    <location>
        <begin position="558"/>
        <end position="603"/>
    </location>
</feature>
<dbReference type="Gene3D" id="3.30.450.20">
    <property type="entry name" value="PAS domain"/>
    <property type="match status" value="5"/>
</dbReference>
<comment type="subcellular location">
    <subcellularLocation>
        <location evidence="2">Cell inner membrane</location>
        <topology evidence="2">Multi-pass membrane protein</topology>
    </subcellularLocation>
</comment>
<evidence type="ECO:0000256" key="11">
    <source>
        <dbReference type="ARBA" id="ARBA00022777"/>
    </source>
</evidence>
<evidence type="ECO:0000256" key="5">
    <source>
        <dbReference type="ARBA" id="ARBA00022519"/>
    </source>
</evidence>
<name>Q0F1R1_9PROT</name>
<evidence type="ECO:0000256" key="1">
    <source>
        <dbReference type="ARBA" id="ARBA00000085"/>
    </source>
</evidence>
<dbReference type="SUPFAM" id="SSF55781">
    <property type="entry name" value="GAF domain-like"/>
    <property type="match status" value="1"/>
</dbReference>
<dbReference type="InterPro" id="IPR003018">
    <property type="entry name" value="GAF"/>
</dbReference>
<reference evidence="17 18" key="1">
    <citation type="submission" date="2006-09" db="EMBL/GenBank/DDBJ databases">
        <authorList>
            <person name="Emerson D."/>
            <person name="Ferriera S."/>
            <person name="Johnson J."/>
            <person name="Kravitz S."/>
            <person name="Halpern A."/>
            <person name="Remington K."/>
            <person name="Beeson K."/>
            <person name="Tran B."/>
            <person name="Rogers Y.-H."/>
            <person name="Friedman R."/>
            <person name="Venter J.C."/>
        </authorList>
    </citation>
    <scope>NUCLEOTIDE SEQUENCE [LARGE SCALE GENOMIC DNA]</scope>
    <source>
        <strain evidence="17 18">PV-1</strain>
    </source>
</reference>
<dbReference type="InterPro" id="IPR000014">
    <property type="entry name" value="PAS"/>
</dbReference>
<feature type="domain" description="PAC" evidence="16">
    <location>
        <begin position="224"/>
        <end position="276"/>
    </location>
</feature>
<keyword evidence="5" id="KW-0997">Cell inner membrane</keyword>
<keyword evidence="9" id="KW-0677">Repeat</keyword>
<dbReference type="AlphaFoldDB" id="Q0F1R1"/>
<comment type="catalytic activity">
    <reaction evidence="1">
        <text>ATP + protein L-histidine = ADP + protein N-phospho-L-histidine.</text>
        <dbReference type="EC" id="2.7.13.3"/>
    </reaction>
</comment>
<dbReference type="InterPro" id="IPR000700">
    <property type="entry name" value="PAS-assoc_C"/>
</dbReference>
<dbReference type="Pfam" id="PF08447">
    <property type="entry name" value="PAS_3"/>
    <property type="match status" value="1"/>
</dbReference>
<sequence>MMRNVLEEVRSIFDCDRAYLLYPCNPDSDSWTVPMESTSLEYPGAGIMNVDTPMDPEVAEKMRLLLACDGALKFGLGPEHPLPSNISQRFGIKSFIATALHPKSGDTWEFGIHQCSHSRIWTAGEERLFLEIGRRLTDALTSLLVRHELQESEAKYRRFVETSSEGIVGLNSNHIITFINARMVGMIGYSTDELIGHQLSDFIFEEDIADHERHMTLRRQGTSEQYERRLRCKDGSELWTQVSASVINGDSGEFQGSFAMLTDITERKRIEQDIIARECDFRTLVENSSDPILRYDRDCRRTYVNPVINQISGKPIDSLLGYTPEDTQLLSDSEARNLTTAIRQTFDSDQACHVDFNFIDLNDEIHGYDMLLVPEHDADGQVMTVLGVAHDITERKQAERKIAESEQKFRSLAESLPDNIILYDRQGLAIYINPSLEKMLGENAVKLIGKSVRERHPDGSYEAYAQAIDNALTSGEDDEIEFVVPNLGTATNPVIHQIRIVVEHDEQGEVTGVLAIGRDISEQKKAERELNEKQRLLLEAQQIAHVGNWHHDLVTDEMYWSEEFFNILGIPPQEPSLELGLSFIHPDDKQKLFNDIELPVNKDGDFEQEFRIIRPDGEIRWIHSRWVRINGENGNEIKRVGTHQDITERKQAEQEMALLETAVNRSSDAIYLMDDQTTLFHYVNDAACRALGYSREELQTMSPPDIDPDITDRKNKELTKEVVEGTPIAFETHHKTKDGRIFPVEIHASSFEYGDKTFSLAVARDITERKQAEEQLQQAQKMEALGTLVGGIAHDFKQFGYISASACR</sequence>
<dbReference type="InterPro" id="IPR001610">
    <property type="entry name" value="PAC"/>
</dbReference>
<dbReference type="PROSITE" id="PS50113">
    <property type="entry name" value="PAC"/>
    <property type="match status" value="5"/>
</dbReference>
<dbReference type="InterPro" id="IPR013767">
    <property type="entry name" value="PAS_fold"/>
</dbReference>
<dbReference type="InParanoid" id="Q0F1R1"/>
<dbReference type="eggNOG" id="COG2202">
    <property type="taxonomic scope" value="Bacteria"/>
</dbReference>
<dbReference type="Gene3D" id="1.10.287.130">
    <property type="match status" value="1"/>
</dbReference>
<feature type="domain" description="PAC" evidence="16">
    <location>
        <begin position="352"/>
        <end position="404"/>
    </location>
</feature>
<dbReference type="Pfam" id="PF13426">
    <property type="entry name" value="PAS_9"/>
    <property type="match status" value="1"/>
</dbReference>
<feature type="domain" description="PAC" evidence="16">
    <location>
        <begin position="728"/>
        <end position="778"/>
    </location>
</feature>
<dbReference type="GO" id="GO:0005886">
    <property type="term" value="C:plasma membrane"/>
    <property type="evidence" value="ECO:0007669"/>
    <property type="project" value="UniProtKB-SubCell"/>
</dbReference>
<evidence type="ECO:0000256" key="3">
    <source>
        <dbReference type="ARBA" id="ARBA00012438"/>
    </source>
</evidence>
<dbReference type="PANTHER" id="PTHR43304">
    <property type="entry name" value="PHYTOCHROME-LIKE PROTEIN CPH1"/>
    <property type="match status" value="1"/>
</dbReference>
<evidence type="ECO:0000256" key="13">
    <source>
        <dbReference type="ARBA" id="ARBA00023136"/>
    </source>
</evidence>
<dbReference type="HOGENOM" id="CLU_348775_0_0_0"/>
<dbReference type="Gene3D" id="2.10.70.100">
    <property type="match status" value="1"/>
</dbReference>
<evidence type="ECO:0000313" key="18">
    <source>
        <dbReference type="Proteomes" id="UP000005297"/>
    </source>
</evidence>
<dbReference type="InterPro" id="IPR013655">
    <property type="entry name" value="PAS_fold_3"/>
</dbReference>
<keyword evidence="12" id="KW-1133">Transmembrane helix</keyword>
<evidence type="ECO:0000259" key="15">
    <source>
        <dbReference type="PROSITE" id="PS50112"/>
    </source>
</evidence>
<dbReference type="Pfam" id="PF08448">
    <property type="entry name" value="PAS_4"/>
    <property type="match status" value="2"/>
</dbReference>
<evidence type="ECO:0000256" key="4">
    <source>
        <dbReference type="ARBA" id="ARBA00022475"/>
    </source>
</evidence>
<dbReference type="FunFam" id="2.10.70.100:FF:000001">
    <property type="entry name" value="Sensory transduction histidine kinase"/>
    <property type="match status" value="1"/>
</dbReference>
<proteinExistence type="predicted"/>
<dbReference type="SMART" id="SM00086">
    <property type="entry name" value="PAC"/>
    <property type="match status" value="5"/>
</dbReference>
<evidence type="ECO:0000256" key="14">
    <source>
        <dbReference type="SAM" id="Coils"/>
    </source>
</evidence>
<keyword evidence="11 17" id="KW-0418">Kinase</keyword>
<dbReference type="eggNOG" id="COG2203">
    <property type="taxonomic scope" value="Bacteria"/>
</dbReference>
<dbReference type="InterPro" id="IPR052162">
    <property type="entry name" value="Sensor_kinase/Photoreceptor"/>
</dbReference>
<dbReference type="Gene3D" id="3.30.450.40">
    <property type="match status" value="1"/>
</dbReference>
<keyword evidence="6" id="KW-0597">Phosphoprotein</keyword>
<evidence type="ECO:0000256" key="2">
    <source>
        <dbReference type="ARBA" id="ARBA00004429"/>
    </source>
</evidence>
<keyword evidence="8" id="KW-0812">Transmembrane</keyword>
<dbReference type="Pfam" id="PF01590">
    <property type="entry name" value="GAF"/>
    <property type="match status" value="1"/>
</dbReference>
<evidence type="ECO:0000256" key="6">
    <source>
        <dbReference type="ARBA" id="ARBA00022553"/>
    </source>
</evidence>
<feature type="domain" description="PAS" evidence="15">
    <location>
        <begin position="655"/>
        <end position="698"/>
    </location>
</feature>
<dbReference type="SUPFAM" id="SSF55785">
    <property type="entry name" value="PYP-like sensor domain (PAS domain)"/>
    <property type="match status" value="5"/>
</dbReference>
<dbReference type="SMART" id="SM00091">
    <property type="entry name" value="PAS"/>
    <property type="match status" value="5"/>
</dbReference>
<dbReference type="InterPro" id="IPR035965">
    <property type="entry name" value="PAS-like_dom_sf"/>
</dbReference>
<protein>
    <recommendedName>
        <fullName evidence="3">histidine kinase</fullName>
        <ecNumber evidence="3">2.7.13.3</ecNumber>
    </recommendedName>
</protein>
<feature type="domain" description="PAS" evidence="15">
    <location>
        <begin position="277"/>
        <end position="349"/>
    </location>
</feature>
<feature type="domain" description="PAS" evidence="15">
    <location>
        <begin position="405"/>
        <end position="475"/>
    </location>
</feature>
<keyword evidence="13" id="KW-0472">Membrane</keyword>
<evidence type="ECO:0000256" key="7">
    <source>
        <dbReference type="ARBA" id="ARBA00022679"/>
    </source>
</evidence>
<evidence type="ECO:0000256" key="9">
    <source>
        <dbReference type="ARBA" id="ARBA00022737"/>
    </source>
</evidence>
<dbReference type="GO" id="GO:0004673">
    <property type="term" value="F:protein histidine kinase activity"/>
    <property type="evidence" value="ECO:0007669"/>
    <property type="project" value="UniProtKB-EC"/>
</dbReference>
<dbReference type="EMBL" id="AATS01000003">
    <property type="protein sequence ID" value="EAU55130.1"/>
    <property type="molecule type" value="Genomic_DNA"/>
</dbReference>